<proteinExistence type="predicted"/>
<dbReference type="RefSeq" id="WP_238394183.1">
    <property type="nucleotide sequence ID" value="NZ_JAYRDL010000032.1"/>
</dbReference>
<dbReference type="Gene3D" id="3.30.450.40">
    <property type="match status" value="1"/>
</dbReference>
<dbReference type="Pfam" id="PF01590">
    <property type="entry name" value="GAF"/>
    <property type="match status" value="1"/>
</dbReference>
<accession>A0ABW3LZX3</accession>
<dbReference type="InterPro" id="IPR003018">
    <property type="entry name" value="GAF"/>
</dbReference>
<comment type="caution">
    <text evidence="2">The sequence shown here is derived from an EMBL/GenBank/DDBJ whole genome shotgun (WGS) entry which is preliminary data.</text>
</comment>
<feature type="domain" description="GAF" evidence="1">
    <location>
        <begin position="21"/>
        <end position="110"/>
    </location>
</feature>
<organism evidence="2 3">
    <name type="scientific">Pseudoxanthomonas kaohsiungensis</name>
    <dbReference type="NCBI Taxonomy" id="283923"/>
    <lineage>
        <taxon>Bacteria</taxon>
        <taxon>Pseudomonadati</taxon>
        <taxon>Pseudomonadota</taxon>
        <taxon>Gammaproteobacteria</taxon>
        <taxon>Lysobacterales</taxon>
        <taxon>Lysobacteraceae</taxon>
        <taxon>Pseudoxanthomonas</taxon>
    </lineage>
</organism>
<reference evidence="3" key="1">
    <citation type="journal article" date="2019" name="Int. J. Syst. Evol. Microbiol.">
        <title>The Global Catalogue of Microorganisms (GCM) 10K type strain sequencing project: providing services to taxonomists for standard genome sequencing and annotation.</title>
        <authorList>
            <consortium name="The Broad Institute Genomics Platform"/>
            <consortium name="The Broad Institute Genome Sequencing Center for Infectious Disease"/>
            <person name="Wu L."/>
            <person name="Ma J."/>
        </authorList>
    </citation>
    <scope>NUCLEOTIDE SEQUENCE [LARGE SCALE GENOMIC DNA]</scope>
    <source>
        <strain evidence="3">CCUG 55854</strain>
    </source>
</reference>
<dbReference type="InterPro" id="IPR029016">
    <property type="entry name" value="GAF-like_dom_sf"/>
</dbReference>
<evidence type="ECO:0000259" key="1">
    <source>
        <dbReference type="Pfam" id="PF01590"/>
    </source>
</evidence>
<gene>
    <name evidence="2" type="ORF">ACFQ2N_11105</name>
</gene>
<evidence type="ECO:0000313" key="3">
    <source>
        <dbReference type="Proteomes" id="UP001597033"/>
    </source>
</evidence>
<sequence length="118" mass="12349">MAPRFPGVHVLDGLEFGLQPGQDLVLETTVCRELRPGRTTSFGKASAHPVYSAHPAPRIYGFESHISIPLVLADGSLFGSLCALDPRPATLDAAVMQKVEALAASIAAQLKLEAASAA</sequence>
<dbReference type="Proteomes" id="UP001597033">
    <property type="component" value="Unassembled WGS sequence"/>
</dbReference>
<dbReference type="SUPFAM" id="SSF55781">
    <property type="entry name" value="GAF domain-like"/>
    <property type="match status" value="1"/>
</dbReference>
<keyword evidence="3" id="KW-1185">Reference proteome</keyword>
<name>A0ABW3LZX3_9GAMM</name>
<dbReference type="EMBL" id="JBHTKN010000007">
    <property type="protein sequence ID" value="MFD1042889.1"/>
    <property type="molecule type" value="Genomic_DNA"/>
</dbReference>
<evidence type="ECO:0000313" key="2">
    <source>
        <dbReference type="EMBL" id="MFD1042889.1"/>
    </source>
</evidence>
<protein>
    <submittedName>
        <fullName evidence="2">GAF domain-containing protein</fullName>
    </submittedName>
</protein>